<reference evidence="13 14" key="1">
    <citation type="journal article" date="2008" name="Nature">
        <title>The genome of the model beetle and pest Tribolium castaneum.</title>
        <authorList>
            <consortium name="Tribolium Genome Sequencing Consortium"/>
            <person name="Richards S."/>
            <person name="Gibbs R.A."/>
            <person name="Weinstock G.M."/>
            <person name="Brown S.J."/>
            <person name="Denell R."/>
            <person name="Beeman R.W."/>
            <person name="Gibbs R."/>
            <person name="Beeman R.W."/>
            <person name="Brown S.J."/>
            <person name="Bucher G."/>
            <person name="Friedrich M."/>
            <person name="Grimmelikhuijzen C.J."/>
            <person name="Klingler M."/>
            <person name="Lorenzen M."/>
            <person name="Richards S."/>
            <person name="Roth S."/>
            <person name="Schroder R."/>
            <person name="Tautz D."/>
            <person name="Zdobnov E.M."/>
            <person name="Muzny D."/>
            <person name="Gibbs R.A."/>
            <person name="Weinstock G.M."/>
            <person name="Attaway T."/>
            <person name="Bell S."/>
            <person name="Buhay C.J."/>
            <person name="Chandrabose M.N."/>
            <person name="Chavez D."/>
            <person name="Clerk-Blankenburg K.P."/>
            <person name="Cree A."/>
            <person name="Dao M."/>
            <person name="Davis C."/>
            <person name="Chacko J."/>
            <person name="Dinh H."/>
            <person name="Dugan-Rocha S."/>
            <person name="Fowler G."/>
            <person name="Garner T.T."/>
            <person name="Garnes J."/>
            <person name="Gnirke A."/>
            <person name="Hawes A."/>
            <person name="Hernandez J."/>
            <person name="Hines S."/>
            <person name="Holder M."/>
            <person name="Hume J."/>
            <person name="Jhangiani S.N."/>
            <person name="Joshi V."/>
            <person name="Khan Z.M."/>
            <person name="Jackson L."/>
            <person name="Kovar C."/>
            <person name="Kowis A."/>
            <person name="Lee S."/>
            <person name="Lewis L.R."/>
            <person name="Margolis J."/>
            <person name="Morgan M."/>
            <person name="Nazareth L.V."/>
            <person name="Nguyen N."/>
            <person name="Okwuonu G."/>
            <person name="Parker D."/>
            <person name="Richards S."/>
            <person name="Ruiz S.J."/>
            <person name="Santibanez J."/>
            <person name="Savard J."/>
            <person name="Scherer S.E."/>
            <person name="Schneider B."/>
            <person name="Sodergren E."/>
            <person name="Tautz D."/>
            <person name="Vattahil S."/>
            <person name="Villasana D."/>
            <person name="White C.S."/>
            <person name="Wright R."/>
            <person name="Park Y."/>
            <person name="Beeman R.W."/>
            <person name="Lord J."/>
            <person name="Oppert B."/>
            <person name="Lorenzen M."/>
            <person name="Brown S."/>
            <person name="Wang L."/>
            <person name="Savard J."/>
            <person name="Tautz D."/>
            <person name="Richards S."/>
            <person name="Weinstock G."/>
            <person name="Gibbs R.A."/>
            <person name="Liu Y."/>
            <person name="Worley K."/>
            <person name="Weinstock G."/>
            <person name="Elsik C.G."/>
            <person name="Reese J.T."/>
            <person name="Elhaik E."/>
            <person name="Landan G."/>
            <person name="Graur D."/>
            <person name="Arensburger P."/>
            <person name="Atkinson P."/>
            <person name="Beeman R.W."/>
            <person name="Beidler J."/>
            <person name="Brown S.J."/>
            <person name="Demuth J.P."/>
            <person name="Drury D.W."/>
            <person name="Du Y.Z."/>
            <person name="Fujiwara H."/>
            <person name="Lorenzen M."/>
            <person name="Maselli V."/>
            <person name="Osanai M."/>
            <person name="Park Y."/>
            <person name="Robertson H.M."/>
            <person name="Tu Z."/>
            <person name="Wang J.J."/>
            <person name="Wang S."/>
            <person name="Richards S."/>
            <person name="Song H."/>
            <person name="Zhang L."/>
            <person name="Sodergren E."/>
            <person name="Werner D."/>
            <person name="Stanke M."/>
            <person name="Morgenstern B."/>
            <person name="Solovyev V."/>
            <person name="Kosarev P."/>
            <person name="Brown G."/>
            <person name="Chen H.C."/>
            <person name="Ermolaeva O."/>
            <person name="Hlavina W."/>
            <person name="Kapustin Y."/>
            <person name="Kiryutin B."/>
            <person name="Kitts P."/>
            <person name="Maglott D."/>
            <person name="Pruitt K."/>
            <person name="Sapojnikov V."/>
            <person name="Souvorov A."/>
            <person name="Mackey A.J."/>
            <person name="Waterhouse R.M."/>
            <person name="Wyder S."/>
            <person name="Zdobnov E.M."/>
            <person name="Zdobnov E.M."/>
            <person name="Wyder S."/>
            <person name="Kriventseva E.V."/>
            <person name="Kadowaki T."/>
            <person name="Bork P."/>
            <person name="Aranda M."/>
            <person name="Bao R."/>
            <person name="Beermann A."/>
            <person name="Berns N."/>
            <person name="Bolognesi R."/>
            <person name="Bonneton F."/>
            <person name="Bopp D."/>
            <person name="Brown S.J."/>
            <person name="Bucher G."/>
            <person name="Butts T."/>
            <person name="Chaumot A."/>
            <person name="Denell R.E."/>
            <person name="Ferrier D.E."/>
            <person name="Friedrich M."/>
            <person name="Gordon C.M."/>
            <person name="Jindra M."/>
            <person name="Klingler M."/>
            <person name="Lan Q."/>
            <person name="Lattorff H.M."/>
            <person name="Laudet V."/>
            <person name="von Levetsow C."/>
            <person name="Liu Z."/>
            <person name="Lutz R."/>
            <person name="Lynch J.A."/>
            <person name="da Fonseca R.N."/>
            <person name="Posnien N."/>
            <person name="Reuter R."/>
            <person name="Roth S."/>
            <person name="Savard J."/>
            <person name="Schinko J.B."/>
            <person name="Schmitt C."/>
            <person name="Schoppmeier M."/>
            <person name="Schroder R."/>
            <person name="Shippy T.D."/>
            <person name="Simonnet F."/>
            <person name="Marques-Souza H."/>
            <person name="Tautz D."/>
            <person name="Tomoyasu Y."/>
            <person name="Trauner J."/>
            <person name="Van der Zee M."/>
            <person name="Vervoort M."/>
            <person name="Wittkopp N."/>
            <person name="Wimmer E.A."/>
            <person name="Yang X."/>
            <person name="Jones A.K."/>
            <person name="Sattelle D.B."/>
            <person name="Ebert P.R."/>
            <person name="Nelson D."/>
            <person name="Scott J.G."/>
            <person name="Beeman R.W."/>
            <person name="Muthukrishnan S."/>
            <person name="Kramer K.J."/>
            <person name="Arakane Y."/>
            <person name="Beeman R.W."/>
            <person name="Zhu Q."/>
            <person name="Hogenkamp D."/>
            <person name="Dixit R."/>
            <person name="Oppert B."/>
            <person name="Jiang H."/>
            <person name="Zou Z."/>
            <person name="Marshall J."/>
            <person name="Elpidina E."/>
            <person name="Vinokurov K."/>
            <person name="Oppert C."/>
            <person name="Zou Z."/>
            <person name="Evans J."/>
            <person name="Lu Z."/>
            <person name="Zhao P."/>
            <person name="Sumathipala N."/>
            <person name="Altincicek B."/>
            <person name="Vilcinskas A."/>
            <person name="Williams M."/>
            <person name="Hultmark D."/>
            <person name="Hetru C."/>
            <person name="Jiang H."/>
            <person name="Grimmelikhuijzen C.J."/>
            <person name="Hauser F."/>
            <person name="Cazzamali G."/>
            <person name="Williamson M."/>
            <person name="Park Y."/>
            <person name="Li B."/>
            <person name="Tanaka Y."/>
            <person name="Predel R."/>
            <person name="Neupert S."/>
            <person name="Schachtner J."/>
            <person name="Verleyen P."/>
            <person name="Raible F."/>
            <person name="Bork P."/>
            <person name="Friedrich M."/>
            <person name="Walden K.K."/>
            <person name="Robertson H.M."/>
            <person name="Angeli S."/>
            <person name="Foret S."/>
            <person name="Bucher G."/>
            <person name="Schuetz S."/>
            <person name="Maleszka R."/>
            <person name="Wimmer E.A."/>
            <person name="Beeman R.W."/>
            <person name="Lorenzen M."/>
            <person name="Tomoyasu Y."/>
            <person name="Miller S.C."/>
            <person name="Grossmann D."/>
            <person name="Bucher G."/>
        </authorList>
    </citation>
    <scope>NUCLEOTIDE SEQUENCE [LARGE SCALE GENOMIC DNA]</scope>
    <source>
        <strain evidence="13 14">Georgia GA2</strain>
    </source>
</reference>
<feature type="transmembrane region" description="Helical" evidence="10">
    <location>
        <begin position="348"/>
        <end position="368"/>
    </location>
</feature>
<dbReference type="CDD" id="cd09071">
    <property type="entry name" value="FAR_C"/>
    <property type="match status" value="1"/>
</dbReference>
<dbReference type="InterPro" id="IPR026055">
    <property type="entry name" value="FAR"/>
</dbReference>
<dbReference type="GO" id="GO:0080019">
    <property type="term" value="F:alcohol-forming very long-chain fatty acyl-CoA reductase activity"/>
    <property type="evidence" value="ECO:0000318"/>
    <property type="project" value="GO_Central"/>
</dbReference>
<protein>
    <recommendedName>
        <fullName evidence="10">Fatty acyl-CoA reductase</fullName>
        <ecNumber evidence="10">1.2.1.84</ecNumber>
    </recommendedName>
</protein>
<accession>D2A6H8</accession>
<comment type="function">
    <text evidence="10">Catalyzes the reduction of fatty acyl-CoA to fatty alcohols.</text>
</comment>
<evidence type="ECO:0000256" key="4">
    <source>
        <dbReference type="ARBA" id="ARBA00022692"/>
    </source>
</evidence>
<dbReference type="OrthoDB" id="429813at2759"/>
<comment type="subcellular location">
    <subcellularLocation>
        <location evidence="1">Membrane</location>
        <topology evidence="1">Multi-pass membrane protein</topology>
    </subcellularLocation>
</comment>
<comment type="similarity">
    <text evidence="2 10">Belongs to the fatty acyl-CoA reductase family.</text>
</comment>
<keyword evidence="10" id="KW-0560">Oxidoreductase</keyword>
<evidence type="ECO:0000256" key="1">
    <source>
        <dbReference type="ARBA" id="ARBA00004141"/>
    </source>
</evidence>
<dbReference type="InterPro" id="IPR036291">
    <property type="entry name" value="NAD(P)-bd_dom_sf"/>
</dbReference>
<feature type="domain" description="Fatty acyl-CoA reductase C-terminal" evidence="11">
    <location>
        <begin position="357"/>
        <end position="448"/>
    </location>
</feature>
<keyword evidence="7 10" id="KW-0443">Lipid metabolism</keyword>
<dbReference type="GO" id="GO:0005777">
    <property type="term" value="C:peroxisome"/>
    <property type="evidence" value="ECO:0000318"/>
    <property type="project" value="GO_Central"/>
</dbReference>
<dbReference type="PANTHER" id="PTHR11011">
    <property type="entry name" value="MALE STERILITY PROTEIN 2-RELATED"/>
    <property type="match status" value="1"/>
</dbReference>
<dbReference type="GO" id="GO:0102965">
    <property type="term" value="F:alcohol-forming long-chain fatty acyl-CoA reductase activity"/>
    <property type="evidence" value="ECO:0007669"/>
    <property type="project" value="UniProtKB-EC"/>
</dbReference>
<gene>
    <name evidence="13" type="primary">AUGUSTUS-3.0.2_14982</name>
    <name evidence="13" type="ORF">TcasGA2_TC014982</name>
</gene>
<dbReference type="KEGG" id="tca:659392"/>
<dbReference type="Gene3D" id="3.40.50.720">
    <property type="entry name" value="NAD(P)-binding Rossmann-like Domain"/>
    <property type="match status" value="1"/>
</dbReference>
<keyword evidence="8 10" id="KW-0472">Membrane</keyword>
<evidence type="ECO:0000256" key="6">
    <source>
        <dbReference type="ARBA" id="ARBA00022989"/>
    </source>
</evidence>
<reference evidence="13 14" key="2">
    <citation type="journal article" date="2010" name="Nucleic Acids Res.">
        <title>BeetleBase in 2010: revisions to provide comprehensive genomic information for Tribolium castaneum.</title>
        <authorList>
            <person name="Kim H.S."/>
            <person name="Murphy T."/>
            <person name="Xia J."/>
            <person name="Caragea D."/>
            <person name="Park Y."/>
            <person name="Beeman R.W."/>
            <person name="Lorenzen M.D."/>
            <person name="Butcher S."/>
            <person name="Manak J.R."/>
            <person name="Brown S.J."/>
        </authorList>
    </citation>
    <scope>GENOME REANNOTATION</scope>
    <source>
        <strain evidence="13 14">Georgia GA2</strain>
    </source>
</reference>
<dbReference type="GO" id="GO:0035336">
    <property type="term" value="P:long-chain fatty-acyl-CoA metabolic process"/>
    <property type="evidence" value="ECO:0000318"/>
    <property type="project" value="GO_Central"/>
</dbReference>
<keyword evidence="14" id="KW-1185">Reference proteome</keyword>
<evidence type="ECO:0000256" key="10">
    <source>
        <dbReference type="RuleBase" id="RU363097"/>
    </source>
</evidence>
<feature type="domain" description="Thioester reductase (TE)" evidence="12">
    <location>
        <begin position="17"/>
        <end position="285"/>
    </location>
</feature>
<dbReference type="PANTHER" id="PTHR11011:SF60">
    <property type="entry name" value="FATTY ACYL-COA REDUCTASE-RELATED"/>
    <property type="match status" value="1"/>
</dbReference>
<evidence type="ECO:0000313" key="13">
    <source>
        <dbReference type="EMBL" id="EFA04917.2"/>
    </source>
</evidence>
<evidence type="ECO:0000256" key="9">
    <source>
        <dbReference type="ARBA" id="ARBA00052530"/>
    </source>
</evidence>
<keyword evidence="6 10" id="KW-1133">Transmembrane helix</keyword>
<dbReference type="Pfam" id="PF07993">
    <property type="entry name" value="NAD_binding_4"/>
    <property type="match status" value="1"/>
</dbReference>
<evidence type="ECO:0000256" key="5">
    <source>
        <dbReference type="ARBA" id="ARBA00022857"/>
    </source>
</evidence>
<dbReference type="EMBL" id="KQ971348">
    <property type="protein sequence ID" value="EFA04917.2"/>
    <property type="molecule type" value="Genomic_DNA"/>
</dbReference>
<feature type="transmembrane region" description="Helical" evidence="10">
    <location>
        <begin position="466"/>
        <end position="487"/>
    </location>
</feature>
<comment type="catalytic activity">
    <reaction evidence="9 10">
        <text>a long-chain fatty acyl-CoA + 2 NADPH + 2 H(+) = a long-chain primary fatty alcohol + 2 NADP(+) + CoA</text>
        <dbReference type="Rhea" id="RHEA:52716"/>
        <dbReference type="ChEBI" id="CHEBI:15378"/>
        <dbReference type="ChEBI" id="CHEBI:57287"/>
        <dbReference type="ChEBI" id="CHEBI:57783"/>
        <dbReference type="ChEBI" id="CHEBI:58349"/>
        <dbReference type="ChEBI" id="CHEBI:77396"/>
        <dbReference type="ChEBI" id="CHEBI:83139"/>
        <dbReference type="EC" id="1.2.1.84"/>
    </reaction>
</comment>
<dbReference type="AlphaFoldDB" id="D2A6H8"/>
<dbReference type="InterPro" id="IPR033640">
    <property type="entry name" value="FAR_C"/>
</dbReference>
<evidence type="ECO:0000259" key="12">
    <source>
        <dbReference type="Pfam" id="PF07993"/>
    </source>
</evidence>
<dbReference type="OMA" id="WNEYIHA"/>
<dbReference type="InParanoid" id="D2A6H8"/>
<dbReference type="HOGENOM" id="CLU_024661_0_2_1"/>
<keyword evidence="4 10" id="KW-0812">Transmembrane</keyword>
<sequence length="493" mass="57248">MSQSQIRDFYNNQTVLITGGTGFLGKVLIERLLRTTNIAQIFVLVRAKKGKDAQTRLYDMFDNYYYDKVKAQNPNFKSRVSAVEGDCVSDNLGLALQDREKLVAKVNVVFHVAATVHLNENIKSAYKINIGGTENLLKLCQKMKSLKSVIHVSTAFSNCHLDTIDEVFYNYPLGYDQVKILLQDLTPPQAEKLSQKMLEGWPNSYAFTKALTEAMIASEGKNLPIGVFRPAIVTSTYKDPIENWCDSYGGPNSILAGAGLGFLRLFPCDTRSYMEVVPVDLTIAALIAIAWDVYKKDKTEIPVYNYVSSIDNPITYYEFFHLNTIHFPYYPLTRAKWAPKFRTMKKSLPYHVLTLFYHYIPALLLDFVKIVRFQKPEMLSRIRKVHALFDLFSFYSEKGWKYSNKNVKLLWERMNEGDRKLYNFDISSVQWTYYLRYYYKGLRVYLFEDDLGNLAEAKKKMRRFEFLHSLMLFGIYFLGMNLIWFIFSKIYSS</sequence>
<dbReference type="eggNOG" id="KOG1221">
    <property type="taxonomic scope" value="Eukaryota"/>
</dbReference>
<evidence type="ECO:0000256" key="8">
    <source>
        <dbReference type="ARBA" id="ARBA00023136"/>
    </source>
</evidence>
<dbReference type="GO" id="GO:0016020">
    <property type="term" value="C:membrane"/>
    <property type="evidence" value="ECO:0007669"/>
    <property type="project" value="UniProtKB-SubCell"/>
</dbReference>
<organism evidence="13 14">
    <name type="scientific">Tribolium castaneum</name>
    <name type="common">Red flour beetle</name>
    <dbReference type="NCBI Taxonomy" id="7070"/>
    <lineage>
        <taxon>Eukaryota</taxon>
        <taxon>Metazoa</taxon>
        <taxon>Ecdysozoa</taxon>
        <taxon>Arthropoda</taxon>
        <taxon>Hexapoda</taxon>
        <taxon>Insecta</taxon>
        <taxon>Pterygota</taxon>
        <taxon>Neoptera</taxon>
        <taxon>Endopterygota</taxon>
        <taxon>Coleoptera</taxon>
        <taxon>Polyphaga</taxon>
        <taxon>Cucujiformia</taxon>
        <taxon>Tenebrionidae</taxon>
        <taxon>Tenebrionidae incertae sedis</taxon>
        <taxon>Tribolium</taxon>
    </lineage>
</organism>
<dbReference type="FunFam" id="3.40.50.720:FF:000143">
    <property type="entry name" value="Fatty acyl-CoA reductase"/>
    <property type="match status" value="1"/>
</dbReference>
<evidence type="ECO:0000313" key="14">
    <source>
        <dbReference type="Proteomes" id="UP000007266"/>
    </source>
</evidence>
<dbReference type="EC" id="1.2.1.84" evidence="10"/>
<evidence type="ECO:0000256" key="3">
    <source>
        <dbReference type="ARBA" id="ARBA00022516"/>
    </source>
</evidence>
<name>D2A6H8_TRICA</name>
<keyword evidence="3 10" id="KW-0444">Lipid biosynthesis</keyword>
<dbReference type="SUPFAM" id="SSF51735">
    <property type="entry name" value="NAD(P)-binding Rossmann-fold domains"/>
    <property type="match status" value="1"/>
</dbReference>
<evidence type="ECO:0000259" key="11">
    <source>
        <dbReference type="Pfam" id="PF03015"/>
    </source>
</evidence>
<dbReference type="InterPro" id="IPR013120">
    <property type="entry name" value="FAR_NAD-bd"/>
</dbReference>
<evidence type="ECO:0000256" key="7">
    <source>
        <dbReference type="ARBA" id="ARBA00023098"/>
    </source>
</evidence>
<dbReference type="CDD" id="cd05236">
    <property type="entry name" value="FAR-N_SDR_e"/>
    <property type="match status" value="1"/>
</dbReference>
<keyword evidence="5 10" id="KW-0521">NADP</keyword>
<dbReference type="Proteomes" id="UP000007266">
    <property type="component" value="Linkage group 6"/>
</dbReference>
<dbReference type="Pfam" id="PF03015">
    <property type="entry name" value="Sterile"/>
    <property type="match status" value="1"/>
</dbReference>
<evidence type="ECO:0000256" key="2">
    <source>
        <dbReference type="ARBA" id="ARBA00005928"/>
    </source>
</evidence>
<proteinExistence type="inferred from homology"/>